<dbReference type="PANTHER" id="PTHR43744:SF8">
    <property type="entry name" value="SN-GLYCEROL-3-PHOSPHATE TRANSPORT SYSTEM PERMEASE PROTEIN UGPE"/>
    <property type="match status" value="1"/>
</dbReference>
<dbReference type="Gene3D" id="1.10.3720.10">
    <property type="entry name" value="MetI-like"/>
    <property type="match status" value="1"/>
</dbReference>
<evidence type="ECO:0000256" key="4">
    <source>
        <dbReference type="ARBA" id="ARBA00022692"/>
    </source>
</evidence>
<evidence type="ECO:0000256" key="6">
    <source>
        <dbReference type="ARBA" id="ARBA00023136"/>
    </source>
</evidence>
<dbReference type="SUPFAM" id="SSF161098">
    <property type="entry name" value="MetI-like"/>
    <property type="match status" value="1"/>
</dbReference>
<feature type="region of interest" description="Disordered" evidence="7">
    <location>
        <begin position="1"/>
        <end position="21"/>
    </location>
</feature>
<evidence type="ECO:0000259" key="9">
    <source>
        <dbReference type="PROSITE" id="PS50928"/>
    </source>
</evidence>
<keyword evidence="4 8" id="KW-0812">Transmembrane</keyword>
<organism evidence="10">
    <name type="scientific">marine metagenome</name>
    <dbReference type="NCBI Taxonomy" id="408172"/>
    <lineage>
        <taxon>unclassified sequences</taxon>
        <taxon>metagenomes</taxon>
        <taxon>ecological metagenomes</taxon>
    </lineage>
</organism>
<sequence>MDWGNEQEKDSKVEVNKAQSQGDKSYRNRSIQRAFFNSVIVSAGTIILTIIVTTLAGYALTIFRIPFKEVIFILLILPILVPGISLIIPLYKLLKELGLTDSYLGLILLHTTGMLPIGVFMMRNAFTSIPGSLREVALLEGTSELRIILTVMLPLAIPGLLTVMVFAMYQSWNDYVYAFLFTNTPEMQMLNVALAKIAMGGSQFEIKWGSLTAGSMISFIPIIIFYALLQQYFVRGITGSAVKE</sequence>
<feature type="transmembrane region" description="Helical" evidence="8">
    <location>
        <begin position="34"/>
        <end position="58"/>
    </location>
</feature>
<feature type="domain" description="ABC transmembrane type-1" evidence="9">
    <location>
        <begin position="35"/>
        <end position="229"/>
    </location>
</feature>
<protein>
    <recommendedName>
        <fullName evidence="9">ABC transmembrane type-1 domain-containing protein</fullName>
    </recommendedName>
</protein>
<evidence type="ECO:0000256" key="7">
    <source>
        <dbReference type="SAM" id="MobiDB-lite"/>
    </source>
</evidence>
<dbReference type="InterPro" id="IPR035906">
    <property type="entry name" value="MetI-like_sf"/>
</dbReference>
<reference evidence="10" key="1">
    <citation type="submission" date="2018-05" db="EMBL/GenBank/DDBJ databases">
        <authorList>
            <person name="Lanie J.A."/>
            <person name="Ng W.-L."/>
            <person name="Kazmierczak K.M."/>
            <person name="Andrzejewski T.M."/>
            <person name="Davidsen T.M."/>
            <person name="Wayne K.J."/>
            <person name="Tettelin H."/>
            <person name="Glass J.I."/>
            <person name="Rusch D."/>
            <person name="Podicherti R."/>
            <person name="Tsui H.-C.T."/>
            <person name="Winkler M.E."/>
        </authorList>
    </citation>
    <scope>NUCLEOTIDE SEQUENCE</scope>
</reference>
<dbReference type="CDD" id="cd06261">
    <property type="entry name" value="TM_PBP2"/>
    <property type="match status" value="1"/>
</dbReference>
<evidence type="ECO:0000256" key="8">
    <source>
        <dbReference type="SAM" id="Phobius"/>
    </source>
</evidence>
<accession>A0A381RUW2</accession>
<feature type="transmembrane region" description="Helical" evidence="8">
    <location>
        <begin position="208"/>
        <end position="229"/>
    </location>
</feature>
<evidence type="ECO:0000256" key="3">
    <source>
        <dbReference type="ARBA" id="ARBA00022475"/>
    </source>
</evidence>
<name>A0A381RUW2_9ZZZZ</name>
<dbReference type="PROSITE" id="PS50928">
    <property type="entry name" value="ABC_TM1"/>
    <property type="match status" value="1"/>
</dbReference>
<dbReference type="InterPro" id="IPR000515">
    <property type="entry name" value="MetI-like"/>
</dbReference>
<evidence type="ECO:0000256" key="2">
    <source>
        <dbReference type="ARBA" id="ARBA00022448"/>
    </source>
</evidence>
<dbReference type="GO" id="GO:0005886">
    <property type="term" value="C:plasma membrane"/>
    <property type="evidence" value="ECO:0007669"/>
    <property type="project" value="UniProtKB-SubCell"/>
</dbReference>
<feature type="compositionally biased region" description="Basic and acidic residues" evidence="7">
    <location>
        <begin position="1"/>
        <end position="15"/>
    </location>
</feature>
<evidence type="ECO:0000256" key="5">
    <source>
        <dbReference type="ARBA" id="ARBA00022989"/>
    </source>
</evidence>
<dbReference type="GO" id="GO:0055085">
    <property type="term" value="P:transmembrane transport"/>
    <property type="evidence" value="ECO:0007669"/>
    <property type="project" value="InterPro"/>
</dbReference>
<dbReference type="EMBL" id="UINC01002173">
    <property type="protein sequence ID" value="SUZ93747.1"/>
    <property type="molecule type" value="Genomic_DNA"/>
</dbReference>
<dbReference type="AlphaFoldDB" id="A0A381RUW2"/>
<keyword evidence="3" id="KW-1003">Cell membrane</keyword>
<proteinExistence type="predicted"/>
<dbReference type="Pfam" id="PF00528">
    <property type="entry name" value="BPD_transp_1"/>
    <property type="match status" value="1"/>
</dbReference>
<feature type="transmembrane region" description="Helical" evidence="8">
    <location>
        <begin position="147"/>
        <end position="169"/>
    </location>
</feature>
<comment type="subcellular location">
    <subcellularLocation>
        <location evidence="1">Cell membrane</location>
        <topology evidence="1">Multi-pass membrane protein</topology>
    </subcellularLocation>
</comment>
<feature type="transmembrane region" description="Helical" evidence="8">
    <location>
        <begin position="70"/>
        <end position="91"/>
    </location>
</feature>
<evidence type="ECO:0000256" key="1">
    <source>
        <dbReference type="ARBA" id="ARBA00004651"/>
    </source>
</evidence>
<feature type="transmembrane region" description="Helical" evidence="8">
    <location>
        <begin position="103"/>
        <end position="126"/>
    </location>
</feature>
<keyword evidence="6 8" id="KW-0472">Membrane</keyword>
<gene>
    <name evidence="10" type="ORF">METZ01_LOCUS46601</name>
</gene>
<dbReference type="PANTHER" id="PTHR43744">
    <property type="entry name" value="ABC TRANSPORTER PERMEASE PROTEIN MG189-RELATED-RELATED"/>
    <property type="match status" value="1"/>
</dbReference>
<evidence type="ECO:0000313" key="10">
    <source>
        <dbReference type="EMBL" id="SUZ93747.1"/>
    </source>
</evidence>
<keyword evidence="2" id="KW-0813">Transport</keyword>
<keyword evidence="5 8" id="KW-1133">Transmembrane helix</keyword>